<reference evidence="10 11" key="2">
    <citation type="submission" date="2020-03" db="EMBL/GenBank/DDBJ databases">
        <authorList>
            <person name="Ichikawa N."/>
            <person name="Kimura A."/>
            <person name="Kitahashi Y."/>
            <person name="Uohara A."/>
        </authorList>
    </citation>
    <scope>NUCLEOTIDE SEQUENCE [LARGE SCALE GENOMIC DNA]</scope>
    <source>
        <strain evidence="10 11">NBRC 107702</strain>
    </source>
</reference>
<accession>A0A6F8XXP3</accession>
<dbReference type="PANTHER" id="PTHR38658">
    <property type="entry name" value="OXPP CYCLE PROTEIN OPCA-RELATED"/>
    <property type="match status" value="1"/>
</dbReference>
<evidence type="ECO:0000256" key="1">
    <source>
        <dbReference type="ARBA" id="ARBA00000832"/>
    </source>
</evidence>
<comment type="function">
    <text evidence="2">Hydrolysis of 6-phosphogluconolactone to 6-phosphogluconate.</text>
</comment>
<organism evidence="10 11">
    <name type="scientific">Phytohabitans flavus</name>
    <dbReference type="NCBI Taxonomy" id="1076124"/>
    <lineage>
        <taxon>Bacteria</taxon>
        <taxon>Bacillati</taxon>
        <taxon>Actinomycetota</taxon>
        <taxon>Actinomycetes</taxon>
        <taxon>Micromonosporales</taxon>
        <taxon>Micromonosporaceae</taxon>
    </lineage>
</organism>
<dbReference type="InterPro" id="IPR006148">
    <property type="entry name" value="Glc/Gal-6P_isomerase"/>
</dbReference>
<dbReference type="AlphaFoldDB" id="A0A6F8XXP3"/>
<dbReference type="CDD" id="cd01400">
    <property type="entry name" value="6PGL"/>
    <property type="match status" value="1"/>
</dbReference>
<reference evidence="10 11" key="1">
    <citation type="submission" date="2020-03" db="EMBL/GenBank/DDBJ databases">
        <title>Whole genome shotgun sequence of Phytohabitans flavus NBRC 107702.</title>
        <authorList>
            <person name="Komaki H."/>
            <person name="Tamura T."/>
        </authorList>
    </citation>
    <scope>NUCLEOTIDE SEQUENCE [LARGE SCALE GENOMIC DNA]</scope>
    <source>
        <strain evidence="10 11">NBRC 107702</strain>
    </source>
</reference>
<feature type="domain" description="Glucose-6-phosphate dehydrogenase assembly protein OpcA N-terminal" evidence="8">
    <location>
        <begin position="51"/>
        <end position="160"/>
    </location>
</feature>
<feature type="domain" description="Glucose-6-phosphate dehydrogenase assembly protein OpcA C-terminal" evidence="9">
    <location>
        <begin position="165"/>
        <end position="295"/>
    </location>
</feature>
<dbReference type="NCBIfam" id="TIGR01198">
    <property type="entry name" value="pgl"/>
    <property type="match status" value="1"/>
</dbReference>
<evidence type="ECO:0000259" key="7">
    <source>
        <dbReference type="Pfam" id="PF01182"/>
    </source>
</evidence>
<keyword evidence="11" id="KW-1185">Reference proteome</keyword>
<dbReference type="Pfam" id="PF01182">
    <property type="entry name" value="Glucosamine_iso"/>
    <property type="match status" value="1"/>
</dbReference>
<dbReference type="InterPro" id="IPR004555">
    <property type="entry name" value="G6PDH_assembly_OpcA"/>
</dbReference>
<dbReference type="GO" id="GO:0017057">
    <property type="term" value="F:6-phosphogluconolactonase activity"/>
    <property type="evidence" value="ECO:0007669"/>
    <property type="project" value="UniProtKB-EC"/>
</dbReference>
<comment type="pathway">
    <text evidence="3">Carbohydrate degradation; pentose phosphate pathway; D-ribulose 5-phosphate from D-glucose 6-phosphate (oxidative stage): step 2/3.</text>
</comment>
<protein>
    <recommendedName>
        <fullName evidence="5">6-phosphogluconolactonase</fullName>
        <ecNumber evidence="4">3.1.1.31</ecNumber>
    </recommendedName>
</protein>
<evidence type="ECO:0000259" key="8">
    <source>
        <dbReference type="Pfam" id="PF10128"/>
    </source>
</evidence>
<evidence type="ECO:0000256" key="4">
    <source>
        <dbReference type="ARBA" id="ARBA00013198"/>
    </source>
</evidence>
<evidence type="ECO:0000256" key="3">
    <source>
        <dbReference type="ARBA" id="ARBA00004961"/>
    </source>
</evidence>
<dbReference type="GO" id="GO:0006098">
    <property type="term" value="P:pentose-phosphate shunt"/>
    <property type="evidence" value="ECO:0007669"/>
    <property type="project" value="UniProtKB-UniPathway"/>
</dbReference>
<feature type="compositionally biased region" description="Pro residues" evidence="6">
    <location>
        <begin position="329"/>
        <end position="342"/>
    </location>
</feature>
<dbReference type="InterPro" id="IPR037171">
    <property type="entry name" value="NagB/RpiA_transferase-like"/>
</dbReference>
<evidence type="ECO:0000256" key="5">
    <source>
        <dbReference type="ARBA" id="ARBA00020337"/>
    </source>
</evidence>
<feature type="region of interest" description="Disordered" evidence="6">
    <location>
        <begin position="325"/>
        <end position="358"/>
    </location>
</feature>
<dbReference type="Pfam" id="PF10128">
    <property type="entry name" value="OpcA_G6PD_assem"/>
    <property type="match status" value="1"/>
</dbReference>
<dbReference type="UniPathway" id="UPA00115">
    <property type="reaction ID" value="UER00409"/>
</dbReference>
<evidence type="ECO:0000313" key="11">
    <source>
        <dbReference type="Proteomes" id="UP000502508"/>
    </source>
</evidence>
<gene>
    <name evidence="10" type="ORF">Pflav_049930</name>
</gene>
<evidence type="ECO:0000256" key="6">
    <source>
        <dbReference type="SAM" id="MobiDB-lite"/>
    </source>
</evidence>
<dbReference type="Gene3D" id="3.40.50.1360">
    <property type="match status" value="1"/>
</dbReference>
<dbReference type="SUPFAM" id="SSF100950">
    <property type="entry name" value="NagB/RpiA/CoA transferase-like"/>
    <property type="match status" value="1"/>
</dbReference>
<dbReference type="PANTHER" id="PTHR38658:SF1">
    <property type="entry name" value="OXPP CYCLE PROTEIN OPCA-RELATED"/>
    <property type="match status" value="1"/>
</dbReference>
<evidence type="ECO:0000256" key="2">
    <source>
        <dbReference type="ARBA" id="ARBA00002681"/>
    </source>
</evidence>
<dbReference type="InterPro" id="IPR046802">
    <property type="entry name" value="OpcA_G6PD_C"/>
</dbReference>
<dbReference type="KEGG" id="pfla:Pflav_049930"/>
<name>A0A6F8XXP3_9ACTN</name>
<dbReference type="GO" id="GO:0005975">
    <property type="term" value="P:carbohydrate metabolic process"/>
    <property type="evidence" value="ECO:0007669"/>
    <property type="project" value="InterPro"/>
</dbReference>
<sequence>MIGLWDTTGNEVVKALAAERRSAGGVASGMALSLIVVVDEKRVREAEAAATIATSQHPCRLLMVVRSDFERPINRLDAEIVVGGRLGPCEAVVMRMYGRLALHAESVVMPLLVPDVPVVTWWHGEPPELIANDFLGVVADRRITDTGQADDRIAALRQRASDYAPGDTDLAWTRITPWRTLLAGAFDTIDAQVTGATIVAPASDPTAALMSGWLTARLGIQPKLEATEDFPRMRSVTLHCSTGDVLSLTREDSMATFSRTGHAVRNLPLVRRPTGEELAEELRRLDADQIYGDALGAYAGVSGLEGRAHKRVHIWKDPVLAPARRLRPSPLPRRPPSRPRLPPARACPRPRPQLPRVSPLMGETSVIVHSDAKVLAQAAAARLVVKLIDAQAARGFASVVLTGGRMAATVYEAVAGMPARDAVDWSRVDLWWGDERFVPSGDPERNEVLAREALLDALPLDPARVHPMPPSDGPDGDDPEAAAARYAQMLAAAAKPGTAQLPHFDVLILGVGEDGHVASIFPEHPSAYETRPVSAVRGSPKPPPVRITLTLPTINTAEEVWLMAAGPEKSSAVGMAMAGGGPVQVPASGVHGVERTLWLLDRAAAAEVAPKLRSLR</sequence>
<comment type="catalytic activity">
    <reaction evidence="1">
        <text>6-phospho-D-glucono-1,5-lactone + H2O = 6-phospho-D-gluconate + H(+)</text>
        <dbReference type="Rhea" id="RHEA:12556"/>
        <dbReference type="ChEBI" id="CHEBI:15377"/>
        <dbReference type="ChEBI" id="CHEBI:15378"/>
        <dbReference type="ChEBI" id="CHEBI:57955"/>
        <dbReference type="ChEBI" id="CHEBI:58759"/>
        <dbReference type="EC" id="3.1.1.31"/>
    </reaction>
</comment>
<dbReference type="Pfam" id="PF20171">
    <property type="entry name" value="OpcA_G6PD_C"/>
    <property type="match status" value="1"/>
</dbReference>
<dbReference type="EC" id="3.1.1.31" evidence="4"/>
<evidence type="ECO:0000313" key="10">
    <source>
        <dbReference type="EMBL" id="BCB78583.1"/>
    </source>
</evidence>
<dbReference type="InterPro" id="IPR005900">
    <property type="entry name" value="6-phosphogluconolactonase_DevB"/>
</dbReference>
<dbReference type="EMBL" id="AP022870">
    <property type="protein sequence ID" value="BCB78583.1"/>
    <property type="molecule type" value="Genomic_DNA"/>
</dbReference>
<dbReference type="InterPro" id="IPR046801">
    <property type="entry name" value="OpcA_G6PD_N"/>
</dbReference>
<dbReference type="Proteomes" id="UP000502508">
    <property type="component" value="Chromosome"/>
</dbReference>
<evidence type="ECO:0000259" key="9">
    <source>
        <dbReference type="Pfam" id="PF20171"/>
    </source>
</evidence>
<proteinExistence type="predicted"/>
<feature type="domain" description="Glucosamine/galactosamine-6-phosphate isomerase" evidence="7">
    <location>
        <begin position="371"/>
        <end position="598"/>
    </location>
</feature>